<dbReference type="EMBL" id="JACICA010000001">
    <property type="protein sequence ID" value="MBB3701932.1"/>
    <property type="molecule type" value="Genomic_DNA"/>
</dbReference>
<organism evidence="1 2">
    <name type="scientific">Alloprevotella rava</name>
    <dbReference type="NCBI Taxonomy" id="671218"/>
    <lineage>
        <taxon>Bacteria</taxon>
        <taxon>Pseudomonadati</taxon>
        <taxon>Bacteroidota</taxon>
        <taxon>Bacteroidia</taxon>
        <taxon>Bacteroidales</taxon>
        <taxon>Prevotellaceae</taxon>
        <taxon>Alloprevotella</taxon>
    </lineage>
</organism>
<dbReference type="AlphaFoldDB" id="A0A7W5UIA7"/>
<evidence type="ECO:0000313" key="1">
    <source>
        <dbReference type="EMBL" id="MBB3701932.1"/>
    </source>
</evidence>
<reference evidence="1 2" key="1">
    <citation type="submission" date="2020-08" db="EMBL/GenBank/DDBJ databases">
        <title>Genomic Encyclopedia of Type Strains, Phase IV (KMG-IV): sequencing the most valuable type-strain genomes for metagenomic binning, comparative biology and taxonomic classification.</title>
        <authorList>
            <person name="Goeker M."/>
        </authorList>
    </citation>
    <scope>NUCLEOTIDE SEQUENCE [LARGE SCALE GENOMIC DNA]</scope>
    <source>
        <strain evidence="1 2">DSM 22548</strain>
    </source>
</reference>
<gene>
    <name evidence="1" type="ORF">FHS60_000374</name>
</gene>
<sequence>MKFFRDNYLSYARLYKTLSSLPYHLNKNAPTTEVVSAFNV</sequence>
<dbReference type="Proteomes" id="UP000541425">
    <property type="component" value="Unassembled WGS sequence"/>
</dbReference>
<evidence type="ECO:0000313" key="2">
    <source>
        <dbReference type="Proteomes" id="UP000541425"/>
    </source>
</evidence>
<protein>
    <submittedName>
        <fullName evidence="1">Uncharacterized protein</fullName>
    </submittedName>
</protein>
<name>A0A7W5UIA7_9BACT</name>
<proteinExistence type="predicted"/>
<accession>A0A7W5UIA7</accession>
<comment type="caution">
    <text evidence="1">The sequence shown here is derived from an EMBL/GenBank/DDBJ whole genome shotgun (WGS) entry which is preliminary data.</text>
</comment>